<protein>
    <submittedName>
        <fullName evidence="2">MOSC domain-containing protein</fullName>
    </submittedName>
</protein>
<dbReference type="EMBL" id="CP089984">
    <property type="protein sequence ID" value="WXB17795.1"/>
    <property type="molecule type" value="Genomic_DNA"/>
</dbReference>
<dbReference type="PANTHER" id="PTHR14237:SF19">
    <property type="entry name" value="MITOCHONDRIAL AMIDOXIME REDUCING COMPONENT 1"/>
    <property type="match status" value="1"/>
</dbReference>
<dbReference type="InterPro" id="IPR005302">
    <property type="entry name" value="MoCF_Sase_C"/>
</dbReference>
<dbReference type="Pfam" id="PF03473">
    <property type="entry name" value="MOSC"/>
    <property type="match status" value="1"/>
</dbReference>
<reference evidence="2 3" key="1">
    <citation type="submission" date="2021-12" db="EMBL/GenBank/DDBJ databases">
        <title>Discovery of the Pendulisporaceae a myxobacterial family with distinct sporulation behavior and unique specialized metabolism.</title>
        <authorList>
            <person name="Garcia R."/>
            <person name="Popoff A."/>
            <person name="Bader C.D."/>
            <person name="Loehr J."/>
            <person name="Walesch S."/>
            <person name="Walt C."/>
            <person name="Boldt J."/>
            <person name="Bunk B."/>
            <person name="Haeckl F.J.F.P.J."/>
            <person name="Gunesch A.P."/>
            <person name="Birkelbach J."/>
            <person name="Nuebel U."/>
            <person name="Pietschmann T."/>
            <person name="Bach T."/>
            <person name="Mueller R."/>
        </authorList>
    </citation>
    <scope>NUCLEOTIDE SEQUENCE [LARGE SCALE GENOMIC DNA]</scope>
    <source>
        <strain evidence="2 3">MSr11954</strain>
    </source>
</reference>
<evidence type="ECO:0000259" key="1">
    <source>
        <dbReference type="PROSITE" id="PS51340"/>
    </source>
</evidence>
<sequence>MRVVSLHVYPLKSGAGLAPDTVHVEPWGIAGDRRWMVVDAEGVFLSAREEPRLFHVRVTPEPGGALLLQGPHLDPLRVMPPAPAPVPVRVQRDVVTATPAGAEADAWLGQLLERTDVRLVWLDDPRRRPSDPKYSEPGDLVSLADGFPLLVTTLASLGRLNDWIAEGARERGEPPTESLPMQRFRPNMVIDPVPEPFAEDTWKRIRVGDMEFRVVKPCARCVMTTIHPETLAKGKEPLRTLARRHKWNGSAWFGMNLIPVREGELHLGDPVSVLE</sequence>
<accession>A0ABZ2M4C5</accession>
<evidence type="ECO:0000313" key="3">
    <source>
        <dbReference type="Proteomes" id="UP001370348"/>
    </source>
</evidence>
<dbReference type="Pfam" id="PF03476">
    <property type="entry name" value="MOSC_N"/>
    <property type="match status" value="1"/>
</dbReference>
<evidence type="ECO:0000313" key="2">
    <source>
        <dbReference type="EMBL" id="WXB17795.1"/>
    </source>
</evidence>
<dbReference type="SUPFAM" id="SSF50800">
    <property type="entry name" value="PK beta-barrel domain-like"/>
    <property type="match status" value="1"/>
</dbReference>
<proteinExistence type="predicted"/>
<feature type="domain" description="MOSC" evidence="1">
    <location>
        <begin position="114"/>
        <end position="274"/>
    </location>
</feature>
<dbReference type="PANTHER" id="PTHR14237">
    <property type="entry name" value="MOLYBDOPTERIN COFACTOR SULFURASE MOSC"/>
    <property type="match status" value="1"/>
</dbReference>
<dbReference type="Proteomes" id="UP001370348">
    <property type="component" value="Chromosome"/>
</dbReference>
<dbReference type="InterPro" id="IPR011037">
    <property type="entry name" value="Pyrv_Knase-like_insert_dom_sf"/>
</dbReference>
<gene>
    <name evidence="2" type="ORF">LZC94_11085</name>
</gene>
<dbReference type="PROSITE" id="PS51340">
    <property type="entry name" value="MOSC"/>
    <property type="match status" value="1"/>
</dbReference>
<dbReference type="InterPro" id="IPR005303">
    <property type="entry name" value="MOCOS_middle"/>
</dbReference>
<dbReference type="RefSeq" id="WP_394827438.1">
    <property type="nucleotide sequence ID" value="NZ_CP089984.1"/>
</dbReference>
<name>A0ABZ2M4C5_9BACT</name>
<keyword evidence="3" id="KW-1185">Reference proteome</keyword>
<dbReference type="SUPFAM" id="SSF141673">
    <property type="entry name" value="MOSC N-terminal domain-like"/>
    <property type="match status" value="1"/>
</dbReference>
<organism evidence="2 3">
    <name type="scientific">Pendulispora albinea</name>
    <dbReference type="NCBI Taxonomy" id="2741071"/>
    <lineage>
        <taxon>Bacteria</taxon>
        <taxon>Pseudomonadati</taxon>
        <taxon>Myxococcota</taxon>
        <taxon>Myxococcia</taxon>
        <taxon>Myxococcales</taxon>
        <taxon>Sorangiineae</taxon>
        <taxon>Pendulisporaceae</taxon>
        <taxon>Pendulispora</taxon>
    </lineage>
</organism>